<feature type="transmembrane region" description="Helical" evidence="1">
    <location>
        <begin position="21"/>
        <end position="40"/>
    </location>
</feature>
<evidence type="ECO:0000313" key="2">
    <source>
        <dbReference type="EMBL" id="QDU67824.1"/>
    </source>
</evidence>
<keyword evidence="3" id="KW-1185">Reference proteome</keyword>
<keyword evidence="1" id="KW-0472">Membrane</keyword>
<dbReference type="NCBIfam" id="TIGR02532">
    <property type="entry name" value="IV_pilin_GFxxxE"/>
    <property type="match status" value="1"/>
</dbReference>
<proteinExistence type="predicted"/>
<gene>
    <name evidence="2" type="ORF">Pla133_29130</name>
</gene>
<dbReference type="InterPro" id="IPR012902">
    <property type="entry name" value="N_methyl_site"/>
</dbReference>
<dbReference type="Pfam" id="PF07963">
    <property type="entry name" value="N_methyl"/>
    <property type="match status" value="1"/>
</dbReference>
<dbReference type="RefSeq" id="WP_145066327.1">
    <property type="nucleotide sequence ID" value="NZ_CP036287.1"/>
</dbReference>
<dbReference type="Proteomes" id="UP000316921">
    <property type="component" value="Chromosome"/>
</dbReference>
<dbReference type="KEGG" id="pbap:Pla133_29130"/>
<organism evidence="2 3">
    <name type="scientific">Engelhardtia mirabilis</name>
    <dbReference type="NCBI Taxonomy" id="2528011"/>
    <lineage>
        <taxon>Bacteria</taxon>
        <taxon>Pseudomonadati</taxon>
        <taxon>Planctomycetota</taxon>
        <taxon>Planctomycetia</taxon>
        <taxon>Planctomycetia incertae sedis</taxon>
        <taxon>Engelhardtia</taxon>
    </lineage>
</organism>
<protein>
    <submittedName>
        <fullName evidence="2">Uncharacterized protein</fullName>
    </submittedName>
</protein>
<accession>A0A518BLI2</accession>
<sequence length="142" mass="15752">MTIGAMWGAKRRRRGFSVLELMLAMTVMTVGLVAAFSGQIGTQQVMRQSRETQLVLTRLETVMEYIHAQKPEDLPTNPVVAHGKTAPLDDDLGLDNLKIITLYDGYVPGVEPPDPLHFKITGAWTDFEGRQRSLTLASVVTR</sequence>
<dbReference type="EMBL" id="CP036287">
    <property type="protein sequence ID" value="QDU67824.1"/>
    <property type="molecule type" value="Genomic_DNA"/>
</dbReference>
<evidence type="ECO:0000256" key="1">
    <source>
        <dbReference type="SAM" id="Phobius"/>
    </source>
</evidence>
<keyword evidence="1" id="KW-1133">Transmembrane helix</keyword>
<keyword evidence="1" id="KW-0812">Transmembrane</keyword>
<name>A0A518BLI2_9BACT</name>
<dbReference type="AlphaFoldDB" id="A0A518BLI2"/>
<reference evidence="2 3" key="1">
    <citation type="submission" date="2019-02" db="EMBL/GenBank/DDBJ databases">
        <title>Deep-cultivation of Planctomycetes and their phenomic and genomic characterization uncovers novel biology.</title>
        <authorList>
            <person name="Wiegand S."/>
            <person name="Jogler M."/>
            <person name="Boedeker C."/>
            <person name="Pinto D."/>
            <person name="Vollmers J."/>
            <person name="Rivas-Marin E."/>
            <person name="Kohn T."/>
            <person name="Peeters S.H."/>
            <person name="Heuer A."/>
            <person name="Rast P."/>
            <person name="Oberbeckmann S."/>
            <person name="Bunk B."/>
            <person name="Jeske O."/>
            <person name="Meyerdierks A."/>
            <person name="Storesund J.E."/>
            <person name="Kallscheuer N."/>
            <person name="Luecker S."/>
            <person name="Lage O.M."/>
            <person name="Pohl T."/>
            <person name="Merkel B.J."/>
            <person name="Hornburger P."/>
            <person name="Mueller R.-W."/>
            <person name="Bruemmer F."/>
            <person name="Labrenz M."/>
            <person name="Spormann A.M."/>
            <person name="Op den Camp H."/>
            <person name="Overmann J."/>
            <person name="Amann R."/>
            <person name="Jetten M.S.M."/>
            <person name="Mascher T."/>
            <person name="Medema M.H."/>
            <person name="Devos D.P."/>
            <person name="Kaster A.-K."/>
            <person name="Ovreas L."/>
            <person name="Rohde M."/>
            <person name="Galperin M.Y."/>
            <person name="Jogler C."/>
        </authorList>
    </citation>
    <scope>NUCLEOTIDE SEQUENCE [LARGE SCALE GENOMIC DNA]</scope>
    <source>
        <strain evidence="2 3">Pla133</strain>
    </source>
</reference>
<evidence type="ECO:0000313" key="3">
    <source>
        <dbReference type="Proteomes" id="UP000316921"/>
    </source>
</evidence>